<name>F2BD54_9NEIS</name>
<organism evidence="1 2">
    <name type="scientific">Neisseria bacilliformis ATCC BAA-1200</name>
    <dbReference type="NCBI Taxonomy" id="888742"/>
    <lineage>
        <taxon>Bacteria</taxon>
        <taxon>Pseudomonadati</taxon>
        <taxon>Pseudomonadota</taxon>
        <taxon>Betaproteobacteria</taxon>
        <taxon>Neisseriales</taxon>
        <taxon>Neisseriaceae</taxon>
        <taxon>Neisseria</taxon>
    </lineage>
</organism>
<comment type="caution">
    <text evidence="1">The sequence shown here is derived from an EMBL/GenBank/DDBJ whole genome shotgun (WGS) entry which is preliminary data.</text>
</comment>
<dbReference type="AlphaFoldDB" id="F2BD54"/>
<gene>
    <name evidence="1" type="ORF">HMPREF9123_1656</name>
</gene>
<dbReference type="EMBL" id="AFAY01000032">
    <property type="protein sequence ID" value="EGF10630.1"/>
    <property type="molecule type" value="Genomic_DNA"/>
</dbReference>
<evidence type="ECO:0000313" key="2">
    <source>
        <dbReference type="Proteomes" id="UP000004105"/>
    </source>
</evidence>
<evidence type="ECO:0000313" key="1">
    <source>
        <dbReference type="EMBL" id="EGF10630.1"/>
    </source>
</evidence>
<dbReference type="Proteomes" id="UP000004105">
    <property type="component" value="Unassembled WGS sequence"/>
</dbReference>
<proteinExistence type="predicted"/>
<accession>F2BD54</accession>
<protein>
    <submittedName>
        <fullName evidence="1">Uncharacterized protein</fullName>
    </submittedName>
</protein>
<sequence length="109" mass="12853">MNVNRPYRDLPDIWLDFIETCVLPFSTQEDPASDLAYTKNFPAGKITHHELRTRATYAWKNYENSEGTEKNIRRITVHFLFPRTLEGNPLPGAIYEDFLMLLEQMFEIK</sequence>
<reference evidence="1 2" key="1">
    <citation type="submission" date="2011-02" db="EMBL/GenBank/DDBJ databases">
        <authorList>
            <person name="Muzny D."/>
            <person name="Qin X."/>
            <person name="Deng J."/>
            <person name="Jiang H."/>
            <person name="Liu Y."/>
            <person name="Qu J."/>
            <person name="Song X.-Z."/>
            <person name="Zhang L."/>
            <person name="Thornton R."/>
            <person name="Coyle M."/>
            <person name="Francisco L."/>
            <person name="Jackson L."/>
            <person name="Javaid M."/>
            <person name="Korchina V."/>
            <person name="Kovar C."/>
            <person name="Mata R."/>
            <person name="Mathew T."/>
            <person name="Ngo R."/>
            <person name="Nguyen L."/>
            <person name="Nguyen N."/>
            <person name="Okwuonu G."/>
            <person name="Ongeri F."/>
            <person name="Pham C."/>
            <person name="Simmons D."/>
            <person name="Wilczek-Boney K."/>
            <person name="Hale W."/>
            <person name="Jakkamsetti A."/>
            <person name="Pham P."/>
            <person name="Ruth R."/>
            <person name="San Lucas F."/>
            <person name="Warren J."/>
            <person name="Zhang J."/>
            <person name="Zhao Z."/>
            <person name="Zhou C."/>
            <person name="Zhu D."/>
            <person name="Lee S."/>
            <person name="Bess C."/>
            <person name="Blankenburg K."/>
            <person name="Forbes L."/>
            <person name="Fu Q."/>
            <person name="Gubbala S."/>
            <person name="Hirani K."/>
            <person name="Jayaseelan J.C."/>
            <person name="Lara F."/>
            <person name="Munidasa M."/>
            <person name="Palculict T."/>
            <person name="Patil S."/>
            <person name="Pu L.-L."/>
            <person name="Saada N."/>
            <person name="Tang L."/>
            <person name="Weissenberger G."/>
            <person name="Zhu Y."/>
            <person name="Hemphill L."/>
            <person name="Shang Y."/>
            <person name="Youmans B."/>
            <person name="Ayvaz T."/>
            <person name="Ross M."/>
            <person name="Santibanez J."/>
            <person name="Aqrawi P."/>
            <person name="Gross S."/>
            <person name="Joshi V."/>
            <person name="Fowler G."/>
            <person name="Nazareth L."/>
            <person name="Reid J."/>
            <person name="Worley K."/>
            <person name="Petrosino J."/>
            <person name="Highlander S."/>
            <person name="Gibbs R."/>
        </authorList>
    </citation>
    <scope>NUCLEOTIDE SEQUENCE [LARGE SCALE GENOMIC DNA]</scope>
    <source>
        <strain evidence="1 2">ATCC BAA-1200</strain>
    </source>
</reference>
<dbReference type="HOGENOM" id="CLU_2181039_0_0_4"/>
<keyword evidence="2" id="KW-1185">Reference proteome</keyword>